<evidence type="ECO:0000313" key="4">
    <source>
        <dbReference type="EMBL" id="KZC10426.1"/>
    </source>
</evidence>
<dbReference type="InterPro" id="IPR034113">
    <property type="entry name" value="SCP_GAPR1-like"/>
</dbReference>
<evidence type="ECO:0000256" key="1">
    <source>
        <dbReference type="ARBA" id="ARBA00004613"/>
    </source>
</evidence>
<dbReference type="SMART" id="SM00198">
    <property type="entry name" value="SCP"/>
    <property type="match status" value="1"/>
</dbReference>
<dbReference type="AlphaFoldDB" id="A0A154PEW8"/>
<dbReference type="Pfam" id="PF00188">
    <property type="entry name" value="CAP"/>
    <property type="match status" value="1"/>
</dbReference>
<dbReference type="InterPro" id="IPR035940">
    <property type="entry name" value="CAP_sf"/>
</dbReference>
<dbReference type="FunFam" id="3.40.33.10:FF:000010">
    <property type="entry name" value="Predicted protein"/>
    <property type="match status" value="1"/>
</dbReference>
<evidence type="ECO:0000313" key="5">
    <source>
        <dbReference type="Proteomes" id="UP000076502"/>
    </source>
</evidence>
<dbReference type="PRINTS" id="PR00837">
    <property type="entry name" value="V5TPXLIKE"/>
</dbReference>
<reference evidence="4 5" key="1">
    <citation type="submission" date="2015-07" db="EMBL/GenBank/DDBJ databases">
        <title>The genome of Dufourea novaeangliae.</title>
        <authorList>
            <person name="Pan H."/>
            <person name="Kapheim K."/>
        </authorList>
    </citation>
    <scope>NUCLEOTIDE SEQUENCE [LARGE SCALE GENOMIC DNA]</scope>
    <source>
        <strain evidence="4">0120121106</strain>
        <tissue evidence="4">Whole body</tissue>
    </source>
</reference>
<feature type="domain" description="SCP" evidence="3">
    <location>
        <begin position="7"/>
        <end position="141"/>
    </location>
</feature>
<dbReference type="InterPro" id="IPR014044">
    <property type="entry name" value="CAP_dom"/>
</dbReference>
<keyword evidence="2" id="KW-0964">Secreted</keyword>
<organism evidence="4 5">
    <name type="scientific">Dufourea novaeangliae</name>
    <name type="common">Sweat bee</name>
    <dbReference type="NCBI Taxonomy" id="178035"/>
    <lineage>
        <taxon>Eukaryota</taxon>
        <taxon>Metazoa</taxon>
        <taxon>Ecdysozoa</taxon>
        <taxon>Arthropoda</taxon>
        <taxon>Hexapoda</taxon>
        <taxon>Insecta</taxon>
        <taxon>Pterygota</taxon>
        <taxon>Neoptera</taxon>
        <taxon>Endopterygota</taxon>
        <taxon>Hymenoptera</taxon>
        <taxon>Apocrita</taxon>
        <taxon>Aculeata</taxon>
        <taxon>Apoidea</taxon>
        <taxon>Anthophila</taxon>
        <taxon>Halictidae</taxon>
        <taxon>Rophitinae</taxon>
        <taxon>Dufourea</taxon>
    </lineage>
</organism>
<gene>
    <name evidence="4" type="ORF">WN55_01855</name>
</gene>
<dbReference type="Proteomes" id="UP000076502">
    <property type="component" value="Unassembled WGS sequence"/>
</dbReference>
<dbReference type="STRING" id="178035.A0A154PEW8"/>
<dbReference type="PANTHER" id="PTHR10334">
    <property type="entry name" value="CYSTEINE-RICH SECRETORY PROTEIN-RELATED"/>
    <property type="match status" value="1"/>
</dbReference>
<evidence type="ECO:0000259" key="3">
    <source>
        <dbReference type="SMART" id="SM00198"/>
    </source>
</evidence>
<dbReference type="Gene3D" id="3.40.33.10">
    <property type="entry name" value="CAP"/>
    <property type="match status" value="1"/>
</dbReference>
<evidence type="ECO:0000256" key="2">
    <source>
        <dbReference type="ARBA" id="ARBA00022525"/>
    </source>
</evidence>
<dbReference type="SUPFAM" id="SSF55797">
    <property type="entry name" value="PR-1-like"/>
    <property type="match status" value="1"/>
</dbReference>
<dbReference type="PROSITE" id="PS01009">
    <property type="entry name" value="CRISP_1"/>
    <property type="match status" value="1"/>
</dbReference>
<dbReference type="InterPro" id="IPR001283">
    <property type="entry name" value="CRISP-related"/>
</dbReference>
<dbReference type="GO" id="GO:0005576">
    <property type="term" value="C:extracellular region"/>
    <property type="evidence" value="ECO:0007669"/>
    <property type="project" value="UniProtKB-SubCell"/>
</dbReference>
<dbReference type="CDD" id="cd05382">
    <property type="entry name" value="CAP_GAPR1-like"/>
    <property type="match status" value="1"/>
</dbReference>
<dbReference type="OrthoDB" id="337038at2759"/>
<name>A0A154PEW8_DUFNO</name>
<dbReference type="InterPro" id="IPR018244">
    <property type="entry name" value="Allrgn_V5/Tpx1_CS"/>
</dbReference>
<comment type="subcellular location">
    <subcellularLocation>
        <location evidence="1">Secreted</location>
    </subcellularLocation>
</comment>
<dbReference type="EMBL" id="KQ434890">
    <property type="protein sequence ID" value="KZC10426.1"/>
    <property type="molecule type" value="Genomic_DNA"/>
</dbReference>
<protein>
    <submittedName>
        <fullName evidence="4">Cell wall protein PRY3</fullName>
    </submittedName>
</protein>
<sequence>MEHFPPEFVDGFLELHNEYREFHNSSPLEIVDELNELAQEWADDLAKRGVLAYKSDPEYGENIFLGDTAETIKPEDPLKFWYREGRYFKYGEESVENSEDVRHFTQLVWAATTSVGLGMATDSDGKVYFVCFYQPPGNVSGEYAENVLSPVQQSIEYQLHQRVTASNFLCDCHSLVLNFPSNLAKLIDPQPRVEWLVLRSVARAPCFGLIDAEYESWAGRERKKVGRRIGRERGGNEQLASEWKIPREPAQKDQCAVGKCPGGEAN</sequence>
<proteinExistence type="predicted"/>
<accession>A0A154PEW8</accession>
<keyword evidence="5" id="KW-1185">Reference proteome</keyword>